<protein>
    <submittedName>
        <fullName evidence="1">Uncharacterized protein</fullName>
    </submittedName>
</protein>
<evidence type="ECO:0000313" key="1">
    <source>
        <dbReference type="EMBL" id="JAD31729.1"/>
    </source>
</evidence>
<name>A0A0A8YX61_ARUDO</name>
<dbReference type="EMBL" id="GBRH01266166">
    <property type="protein sequence ID" value="JAD31729.1"/>
    <property type="molecule type" value="Transcribed_RNA"/>
</dbReference>
<proteinExistence type="predicted"/>
<reference evidence="1" key="1">
    <citation type="submission" date="2014-09" db="EMBL/GenBank/DDBJ databases">
        <authorList>
            <person name="Magalhaes I.L.F."/>
            <person name="Oliveira U."/>
            <person name="Santos F.R."/>
            <person name="Vidigal T.H.D.A."/>
            <person name="Brescovit A.D."/>
            <person name="Santos A.J."/>
        </authorList>
    </citation>
    <scope>NUCLEOTIDE SEQUENCE</scope>
    <source>
        <tissue evidence="1">Shoot tissue taken approximately 20 cm above the soil surface</tissue>
    </source>
</reference>
<dbReference type="AlphaFoldDB" id="A0A0A8YX61"/>
<organism evidence="1">
    <name type="scientific">Arundo donax</name>
    <name type="common">Giant reed</name>
    <name type="synonym">Donax arundinaceus</name>
    <dbReference type="NCBI Taxonomy" id="35708"/>
    <lineage>
        <taxon>Eukaryota</taxon>
        <taxon>Viridiplantae</taxon>
        <taxon>Streptophyta</taxon>
        <taxon>Embryophyta</taxon>
        <taxon>Tracheophyta</taxon>
        <taxon>Spermatophyta</taxon>
        <taxon>Magnoliopsida</taxon>
        <taxon>Liliopsida</taxon>
        <taxon>Poales</taxon>
        <taxon>Poaceae</taxon>
        <taxon>PACMAD clade</taxon>
        <taxon>Arundinoideae</taxon>
        <taxon>Arundineae</taxon>
        <taxon>Arundo</taxon>
    </lineage>
</organism>
<sequence length="30" mass="3088">MAATRSGSAWPSALTAMLAAMSRYSRPSAS</sequence>
<reference evidence="1" key="2">
    <citation type="journal article" date="2015" name="Data Brief">
        <title>Shoot transcriptome of the giant reed, Arundo donax.</title>
        <authorList>
            <person name="Barrero R.A."/>
            <person name="Guerrero F.D."/>
            <person name="Moolhuijzen P."/>
            <person name="Goolsby J.A."/>
            <person name="Tidwell J."/>
            <person name="Bellgard S.E."/>
            <person name="Bellgard M.I."/>
        </authorList>
    </citation>
    <scope>NUCLEOTIDE SEQUENCE</scope>
    <source>
        <tissue evidence="1">Shoot tissue taken approximately 20 cm above the soil surface</tissue>
    </source>
</reference>
<accession>A0A0A8YX61</accession>